<evidence type="ECO:0000313" key="2">
    <source>
        <dbReference type="Proteomes" id="UP000789396"/>
    </source>
</evidence>
<dbReference type="AlphaFoldDB" id="A0A9N9P036"/>
<accession>A0A9N9P036</accession>
<dbReference type="Proteomes" id="UP000789396">
    <property type="component" value="Unassembled WGS sequence"/>
</dbReference>
<gene>
    <name evidence="1" type="ORF">RFULGI_LOCUS15506</name>
</gene>
<organism evidence="1 2">
    <name type="scientific">Racocetra fulgida</name>
    <dbReference type="NCBI Taxonomy" id="60492"/>
    <lineage>
        <taxon>Eukaryota</taxon>
        <taxon>Fungi</taxon>
        <taxon>Fungi incertae sedis</taxon>
        <taxon>Mucoromycota</taxon>
        <taxon>Glomeromycotina</taxon>
        <taxon>Glomeromycetes</taxon>
        <taxon>Diversisporales</taxon>
        <taxon>Gigasporaceae</taxon>
        <taxon>Racocetra</taxon>
    </lineage>
</organism>
<protein>
    <submittedName>
        <fullName evidence="1">4398_t:CDS:1</fullName>
    </submittedName>
</protein>
<proteinExistence type="predicted"/>
<feature type="non-terminal residue" evidence="1">
    <location>
        <position position="1"/>
    </location>
</feature>
<sequence length="55" mass="6387">EFFELENILDLSNSSFQTETSNQLEANIVDDNDARSSDWLEKFNQKEDYDPAELA</sequence>
<comment type="caution">
    <text evidence="1">The sequence shown here is derived from an EMBL/GenBank/DDBJ whole genome shotgun (WGS) entry which is preliminary data.</text>
</comment>
<name>A0A9N9P036_9GLOM</name>
<dbReference type="EMBL" id="CAJVPZ010050100">
    <property type="protein sequence ID" value="CAG8777027.1"/>
    <property type="molecule type" value="Genomic_DNA"/>
</dbReference>
<dbReference type="OrthoDB" id="2442872at2759"/>
<keyword evidence="2" id="KW-1185">Reference proteome</keyword>
<evidence type="ECO:0000313" key="1">
    <source>
        <dbReference type="EMBL" id="CAG8777027.1"/>
    </source>
</evidence>
<reference evidence="1" key="1">
    <citation type="submission" date="2021-06" db="EMBL/GenBank/DDBJ databases">
        <authorList>
            <person name="Kallberg Y."/>
            <person name="Tangrot J."/>
            <person name="Rosling A."/>
        </authorList>
    </citation>
    <scope>NUCLEOTIDE SEQUENCE</scope>
    <source>
        <strain evidence="1">IN212</strain>
    </source>
</reference>